<gene>
    <name evidence="1" type="ORF">LCGC14_2100310</name>
</gene>
<name>A0A0F9EAA0_9ZZZZ</name>
<reference evidence="1" key="1">
    <citation type="journal article" date="2015" name="Nature">
        <title>Complex archaea that bridge the gap between prokaryotes and eukaryotes.</title>
        <authorList>
            <person name="Spang A."/>
            <person name="Saw J.H."/>
            <person name="Jorgensen S.L."/>
            <person name="Zaremba-Niedzwiedzka K."/>
            <person name="Martijn J."/>
            <person name="Lind A.E."/>
            <person name="van Eijk R."/>
            <person name="Schleper C."/>
            <person name="Guy L."/>
            <person name="Ettema T.J."/>
        </authorList>
    </citation>
    <scope>NUCLEOTIDE SEQUENCE</scope>
</reference>
<feature type="non-terminal residue" evidence="1">
    <location>
        <position position="1"/>
    </location>
</feature>
<organism evidence="1">
    <name type="scientific">marine sediment metagenome</name>
    <dbReference type="NCBI Taxonomy" id="412755"/>
    <lineage>
        <taxon>unclassified sequences</taxon>
        <taxon>metagenomes</taxon>
        <taxon>ecological metagenomes</taxon>
    </lineage>
</organism>
<comment type="caution">
    <text evidence="1">The sequence shown here is derived from an EMBL/GenBank/DDBJ whole genome shotgun (WGS) entry which is preliminary data.</text>
</comment>
<protein>
    <submittedName>
        <fullName evidence="1">Uncharacterized protein</fullName>
    </submittedName>
</protein>
<dbReference type="EMBL" id="LAZR01025756">
    <property type="protein sequence ID" value="KKL70894.1"/>
    <property type="molecule type" value="Genomic_DNA"/>
</dbReference>
<sequence length="45" mass="4713">DASTDPIAGVVALGLGVTVEAFLRWQIAFGGNTTTATFFLSFHRG</sequence>
<accession>A0A0F9EAA0</accession>
<evidence type="ECO:0000313" key="1">
    <source>
        <dbReference type="EMBL" id="KKL70894.1"/>
    </source>
</evidence>
<proteinExistence type="predicted"/>
<dbReference type="AlphaFoldDB" id="A0A0F9EAA0"/>